<feature type="transmembrane region" description="Helical" evidence="2">
    <location>
        <begin position="472"/>
        <end position="493"/>
    </location>
</feature>
<evidence type="ECO:0000256" key="2">
    <source>
        <dbReference type="SAM" id="Phobius"/>
    </source>
</evidence>
<feature type="region of interest" description="Disordered" evidence="1">
    <location>
        <begin position="123"/>
        <end position="155"/>
    </location>
</feature>
<organism evidence="4 5">
    <name type="scientific">Strigops habroptila</name>
    <name type="common">Kakapo</name>
    <dbReference type="NCBI Taxonomy" id="2489341"/>
    <lineage>
        <taxon>Eukaryota</taxon>
        <taxon>Metazoa</taxon>
        <taxon>Chordata</taxon>
        <taxon>Craniata</taxon>
        <taxon>Vertebrata</taxon>
        <taxon>Euteleostomi</taxon>
        <taxon>Archelosauria</taxon>
        <taxon>Archosauria</taxon>
        <taxon>Dinosauria</taxon>
        <taxon>Saurischia</taxon>
        <taxon>Theropoda</taxon>
        <taxon>Coelurosauria</taxon>
        <taxon>Aves</taxon>
        <taxon>Neognathae</taxon>
        <taxon>Neoaves</taxon>
        <taxon>Telluraves</taxon>
        <taxon>Australaves</taxon>
        <taxon>Psittaciformes</taxon>
        <taxon>Psittacidae</taxon>
        <taxon>Strigops</taxon>
    </lineage>
</organism>
<feature type="domain" description="LRRC37A/B like protein 1 C-terminal" evidence="3">
    <location>
        <begin position="359"/>
        <end position="502"/>
    </location>
</feature>
<dbReference type="InterPro" id="IPR015753">
    <property type="entry name" value="LRRC37"/>
</dbReference>
<dbReference type="Ensembl" id="ENSSHBT00005019401.1">
    <property type="protein sequence ID" value="ENSSHBP00005016193.1"/>
    <property type="gene ID" value="ENSSHBG00005014139.1"/>
</dbReference>
<evidence type="ECO:0000256" key="1">
    <source>
        <dbReference type="SAM" id="MobiDB-lite"/>
    </source>
</evidence>
<keyword evidence="2" id="KW-1133">Transmembrane helix</keyword>
<dbReference type="AlphaFoldDB" id="A0A672ULH4"/>
<protein>
    <recommendedName>
        <fullName evidence="3">LRRC37A/B like protein 1 C-terminal domain-containing protein</fullName>
    </recommendedName>
</protein>
<keyword evidence="5" id="KW-1185">Reference proteome</keyword>
<dbReference type="Pfam" id="PF14914">
    <property type="entry name" value="LRRC37AB_C"/>
    <property type="match status" value="1"/>
</dbReference>
<dbReference type="PANTHER" id="PTHR23045">
    <property type="entry name" value="LEUCINE-RICH REPEAT-CONTAINING PROTEIN 37A"/>
    <property type="match status" value="1"/>
</dbReference>
<dbReference type="OMA" id="LGNANDH"/>
<dbReference type="InParanoid" id="A0A672ULH4"/>
<reference evidence="4 5" key="1">
    <citation type="submission" date="2019-11" db="EMBL/GenBank/DDBJ databases">
        <title>Strigops habroptila (kakapo) genome, bStrHab1, primary haplotype, v2.</title>
        <authorList>
            <person name="Jarvis E.D."/>
            <person name="Howard J."/>
            <person name="Rhie A."/>
            <person name="Phillippy A."/>
            <person name="Korlach J."/>
            <person name="Digby A."/>
            <person name="Iorns D."/>
            <person name="Eason D."/>
            <person name="Robertson B."/>
            <person name="Raemaekers T."/>
            <person name="Howe K."/>
            <person name="Lewin H."/>
            <person name="Damas J."/>
            <person name="Hastie A."/>
            <person name="Tracey A."/>
            <person name="Chow W."/>
            <person name="Fedrigo O."/>
        </authorList>
    </citation>
    <scope>NUCLEOTIDE SEQUENCE [LARGE SCALE GENOMIC DNA]</scope>
</reference>
<evidence type="ECO:0000313" key="5">
    <source>
        <dbReference type="Proteomes" id="UP000472266"/>
    </source>
</evidence>
<dbReference type="PANTHER" id="PTHR23045:SF9">
    <property type="entry name" value="LEUCINE RICH REPEAT CONTAINING 37A-RELATED"/>
    <property type="match status" value="1"/>
</dbReference>
<evidence type="ECO:0000313" key="4">
    <source>
        <dbReference type="Ensembl" id="ENSSHBP00005016193.1"/>
    </source>
</evidence>
<feature type="compositionally biased region" description="Low complexity" evidence="1">
    <location>
        <begin position="302"/>
        <end position="314"/>
    </location>
</feature>
<dbReference type="Proteomes" id="UP000472266">
    <property type="component" value="Chromosome 20"/>
</dbReference>
<dbReference type="GeneTree" id="ENSGT00960000191738"/>
<accession>A0A672ULH4</accession>
<feature type="region of interest" description="Disordered" evidence="1">
    <location>
        <begin position="302"/>
        <end position="361"/>
    </location>
</feature>
<dbReference type="InterPro" id="IPR029423">
    <property type="entry name" value="LRRC37AB_C"/>
</dbReference>
<feature type="region of interest" description="Disordered" evidence="1">
    <location>
        <begin position="186"/>
        <end position="280"/>
    </location>
</feature>
<reference evidence="4" key="2">
    <citation type="submission" date="2025-08" db="UniProtKB">
        <authorList>
            <consortium name="Ensembl"/>
        </authorList>
    </citation>
    <scope>IDENTIFICATION</scope>
</reference>
<reference evidence="4" key="3">
    <citation type="submission" date="2025-09" db="UniProtKB">
        <authorList>
            <consortium name="Ensembl"/>
        </authorList>
    </citation>
    <scope>IDENTIFICATION</scope>
</reference>
<feature type="region of interest" description="Disordered" evidence="1">
    <location>
        <begin position="19"/>
        <end position="41"/>
    </location>
</feature>
<evidence type="ECO:0000259" key="3">
    <source>
        <dbReference type="Pfam" id="PF14914"/>
    </source>
</evidence>
<sequence>MCSWCVTAPLAETPGHLTGAVAPRKGSSSSMLKLQPKEPSLTEQRTVTLTVVLSLSSPDASAPSPQQLSRQEGSTAKELTQMLQNVQHRGWSSSIDTRRFYFLAEGLVAQLKTKLHKAMSTLTVRSSDTARPLQRDEGQEVPAGQGGRGTGWEQREPLLDLARAESTLLEAARRLNITEILPVSSHHTAPTAPVAQPPTQYPAEGPHLARSGESQADTDTDEENNTADGMEDEEGSEDQEEAPAPTQGSARTNEEQEQQDTDGTVGSEDAEEEPTAAEGAAEERLNTIQHFFFTLLANNGPPAASSAPQVTAAAERSPGGGRPPTAPAGTTTRGQHQEQEPPVPTAPGSSSDPGGAATPGAAFDTLLSRHLHSLVPDRALRRFMAHVARALRGDCGLPQLQPACAKMVSRTGLLLKLLSERQRDPEPSDLLEQCVQEEDAGTSPPRAQVQAREMGSESAETEMAKHTSGHKLLLGLSLSFLILSIIVLVLCCLKVCAKKRDQASQASSGCGLKR</sequence>
<keyword evidence="2" id="KW-0812">Transmembrane</keyword>
<proteinExistence type="predicted"/>
<keyword evidence="2" id="KW-0472">Membrane</keyword>
<feature type="compositionally biased region" description="Acidic residues" evidence="1">
    <location>
        <begin position="216"/>
        <end position="241"/>
    </location>
</feature>
<name>A0A672ULH4_STRHB</name>